<reference evidence="1" key="1">
    <citation type="submission" date="2023-07" db="EMBL/GenBank/DDBJ databases">
        <title>Chromosome-level genome assembly of Artemia franciscana.</title>
        <authorList>
            <person name="Jo E."/>
        </authorList>
    </citation>
    <scope>NUCLEOTIDE SEQUENCE</scope>
    <source>
        <tissue evidence="1">Whole body</tissue>
    </source>
</reference>
<keyword evidence="2" id="KW-1185">Reference proteome</keyword>
<evidence type="ECO:0000313" key="1">
    <source>
        <dbReference type="EMBL" id="KAK2708130.1"/>
    </source>
</evidence>
<dbReference type="EMBL" id="JAVRJZ010000018">
    <property type="protein sequence ID" value="KAK2708130.1"/>
    <property type="molecule type" value="Genomic_DNA"/>
</dbReference>
<evidence type="ECO:0000313" key="2">
    <source>
        <dbReference type="Proteomes" id="UP001187531"/>
    </source>
</evidence>
<proteinExistence type="predicted"/>
<sequence length="156" mass="17569">MLVAVTSAKQNVLIPKFAIFSPCEVPAIGECVHATVVLKVNEFLRKLDGFMLNASRFPPAWLTSSSLLNQHLPHQSTLLYFRTPQKTFKRPNERKTFTDKVQPNPNIIAELCRSNDEWKLVVRSKKITGQIVKNVMGTESSLYISLKEPAFVAAIQ</sequence>
<accession>A0AA88H9Z5</accession>
<comment type="caution">
    <text evidence="1">The sequence shown here is derived from an EMBL/GenBank/DDBJ whole genome shotgun (WGS) entry which is preliminary data.</text>
</comment>
<dbReference type="Proteomes" id="UP001187531">
    <property type="component" value="Unassembled WGS sequence"/>
</dbReference>
<organism evidence="1 2">
    <name type="scientific">Artemia franciscana</name>
    <name type="common">Brine shrimp</name>
    <name type="synonym">Artemia sanfranciscana</name>
    <dbReference type="NCBI Taxonomy" id="6661"/>
    <lineage>
        <taxon>Eukaryota</taxon>
        <taxon>Metazoa</taxon>
        <taxon>Ecdysozoa</taxon>
        <taxon>Arthropoda</taxon>
        <taxon>Crustacea</taxon>
        <taxon>Branchiopoda</taxon>
        <taxon>Anostraca</taxon>
        <taxon>Artemiidae</taxon>
        <taxon>Artemia</taxon>
    </lineage>
</organism>
<dbReference type="AlphaFoldDB" id="A0AA88H9Z5"/>
<gene>
    <name evidence="1" type="ORF">QYM36_013894</name>
</gene>
<name>A0AA88H9Z5_ARTSF</name>
<protein>
    <submittedName>
        <fullName evidence="1">Uncharacterized protein</fullName>
    </submittedName>
</protein>